<evidence type="ECO:0000256" key="8">
    <source>
        <dbReference type="PROSITE-ProRule" id="PRU01384"/>
    </source>
</evidence>
<dbReference type="PROSITE" id="PS52040">
    <property type="entry name" value="TOPO_IIA"/>
    <property type="match status" value="1"/>
</dbReference>
<dbReference type="GO" id="GO:0019897">
    <property type="term" value="C:extrinsic component of plasma membrane"/>
    <property type="evidence" value="ECO:0007669"/>
    <property type="project" value="UniProtKB-UniRule"/>
</dbReference>
<evidence type="ECO:0000256" key="6">
    <source>
        <dbReference type="ARBA" id="ARBA00023235"/>
    </source>
</evidence>
<accession>A0AAW8LRN9</accession>
<dbReference type="Gene3D" id="2.120.10.90">
    <property type="entry name" value="DNA gyrase/topoisomerase IV, subunit A, C-terminal"/>
    <property type="match status" value="1"/>
</dbReference>
<comment type="subunit">
    <text evidence="7">Heterotetramer composed of ParC and ParE.</text>
</comment>
<keyword evidence="4 7" id="KW-0238">DNA-binding</keyword>
<proteinExistence type="inferred from homology"/>
<evidence type="ECO:0000256" key="7">
    <source>
        <dbReference type="HAMAP-Rule" id="MF_00936"/>
    </source>
</evidence>
<keyword evidence="5 7" id="KW-0472">Membrane</keyword>
<dbReference type="FunFam" id="1.10.268.10:FF:000001">
    <property type="entry name" value="DNA gyrase subunit A"/>
    <property type="match status" value="1"/>
</dbReference>
<dbReference type="InterPro" id="IPR005742">
    <property type="entry name" value="TopoIV_A_Gneg"/>
</dbReference>
<dbReference type="NCBIfam" id="TIGR01062">
    <property type="entry name" value="parC_Gneg"/>
    <property type="match status" value="1"/>
</dbReference>
<reference evidence="10" key="1">
    <citation type="submission" date="2023-07" db="EMBL/GenBank/DDBJ databases">
        <title>Sorghum-associated microbial communities from plants grown in Nebraska, USA.</title>
        <authorList>
            <person name="Schachtman D."/>
        </authorList>
    </citation>
    <scope>NUCLEOTIDE SEQUENCE</scope>
    <source>
        <strain evidence="10">1457</strain>
    </source>
</reference>
<dbReference type="GO" id="GO:0009330">
    <property type="term" value="C:DNA topoisomerase type II (double strand cut, ATP-hydrolyzing) complex"/>
    <property type="evidence" value="ECO:0007669"/>
    <property type="project" value="TreeGrafter"/>
</dbReference>
<dbReference type="CDD" id="cd00187">
    <property type="entry name" value="TOP4c"/>
    <property type="match status" value="1"/>
</dbReference>
<feature type="domain" description="Topo IIA-type catalytic" evidence="9">
    <location>
        <begin position="41"/>
        <end position="505"/>
    </location>
</feature>
<sequence length="750" mass="82941">MGKNLVPPSGGDDNIHPVDLKAALEERYLAYALSTIMHRALPDVRDGLKPVHRRIIHAMSEMGIRPNSAFKKCARIVGDVIGKFHPHGDQSVYDALVRLAQDFSQRYPIVDGQGNFGNIDGDGAAAYRYTEARMTDVAALLLEGIGEDAVDFRATYNEEDEEPVVLPGAFPNLLANGASGIAVGMATSIPPHNAHELCDAALHLIKHPDATVEKLVEFIPGPDLPTGGVIIESRENILDAYKTGRGGFRVRAKWETEDLGRGGYQIVITEIPFQVQKSRLIEKIAELLLARKLPLLEDVRDESAEDVRIVLVPKSRTVDATLLMESLFRLSDLESRLPLNMNVLSLGKVPKVMALNEVLSEWLAHRKDVLVRRSRHRLAAIDRRLEILGGLLVAYLNLDEVIRIIREEDEPKQVMMAKWSLTDNQAEAILNMRLRNLRKLEEFEIRKEFDELSSEKAEIESLLASDDKQWQTVAWEIGEVKKKYAKATEIGRRRTQFADAPDADIEAIQQAMIEKEPVTIVISQKGWIRALKGHMSDTSALTFKEGDGPKIAFPAQTTDKLLLLTTGGKAYTLGADKLPGGRGHGEPIRIMVDMENDQDILTAFVHDPSRKLLLVSTAGNGFIVPESEMVANTRKGKQIMNVSMPDEAKLAVPVTGDHVAVVGENRKLLAFPLSQVPEMSRGKGVRLQRYKDGGVVDVKCFALAEGLSWSDTAGRLFTKVGEELREWLADRATVGRTVPKGFPRSGKFGG</sequence>
<feature type="site" description="Interaction with DNA" evidence="7">
    <location>
        <position position="85"/>
    </location>
</feature>
<dbReference type="Gene3D" id="3.30.1360.40">
    <property type="match status" value="1"/>
</dbReference>
<evidence type="ECO:0000313" key="11">
    <source>
        <dbReference type="Proteomes" id="UP001265315"/>
    </source>
</evidence>
<dbReference type="InterPro" id="IPR013760">
    <property type="entry name" value="Topo_IIA-like_dom_sf"/>
</dbReference>
<dbReference type="SUPFAM" id="SSF56719">
    <property type="entry name" value="Type II DNA topoisomerase"/>
    <property type="match status" value="1"/>
</dbReference>
<dbReference type="EMBL" id="JAVDSW010000001">
    <property type="protein sequence ID" value="MDR6701643.1"/>
    <property type="molecule type" value="Genomic_DNA"/>
</dbReference>
<dbReference type="SUPFAM" id="SSF101904">
    <property type="entry name" value="GyrA/ParC C-terminal domain-like"/>
    <property type="match status" value="1"/>
</dbReference>
<dbReference type="InterPro" id="IPR013757">
    <property type="entry name" value="Topo_IIA_A_a_sf"/>
</dbReference>
<keyword evidence="2 7" id="KW-1003">Cell membrane</keyword>
<dbReference type="RefSeq" id="WP_209689018.1">
    <property type="nucleotide sequence ID" value="NZ_JAGIPM010000001.1"/>
</dbReference>
<evidence type="ECO:0000256" key="2">
    <source>
        <dbReference type="ARBA" id="ARBA00022475"/>
    </source>
</evidence>
<organism evidence="10 11">
    <name type="scientific">Agrobacterium tumefaciens</name>
    <dbReference type="NCBI Taxonomy" id="358"/>
    <lineage>
        <taxon>Bacteria</taxon>
        <taxon>Pseudomonadati</taxon>
        <taxon>Pseudomonadota</taxon>
        <taxon>Alphaproteobacteria</taxon>
        <taxon>Hyphomicrobiales</taxon>
        <taxon>Rhizobiaceae</taxon>
        <taxon>Rhizobium/Agrobacterium group</taxon>
        <taxon>Agrobacterium</taxon>
        <taxon>Agrobacterium tumefaciens complex</taxon>
    </lineage>
</organism>
<comment type="function">
    <text evidence="7">Topoisomerase IV is essential for chromosome segregation. It relaxes supercoiled DNA. Performs the decatenation events required during the replication of a circular DNA molecule.</text>
</comment>
<dbReference type="GO" id="GO:0003677">
    <property type="term" value="F:DNA binding"/>
    <property type="evidence" value="ECO:0007669"/>
    <property type="project" value="UniProtKB-UniRule"/>
</dbReference>
<evidence type="ECO:0000256" key="5">
    <source>
        <dbReference type="ARBA" id="ARBA00023136"/>
    </source>
</evidence>
<dbReference type="InterPro" id="IPR013758">
    <property type="entry name" value="Topo_IIA_A/C_ab"/>
</dbReference>
<dbReference type="HAMAP" id="MF_00936">
    <property type="entry name" value="ParC_type1"/>
    <property type="match status" value="1"/>
</dbReference>
<dbReference type="Gene3D" id="3.90.199.10">
    <property type="entry name" value="Topoisomerase II, domain 5"/>
    <property type="match status" value="1"/>
</dbReference>
<comment type="catalytic activity">
    <reaction evidence="1 7 8">
        <text>ATP-dependent breakage, passage and rejoining of double-stranded DNA.</text>
        <dbReference type="EC" id="5.6.2.2"/>
    </reaction>
</comment>
<dbReference type="SMART" id="SM00434">
    <property type="entry name" value="TOP4c"/>
    <property type="match status" value="1"/>
</dbReference>
<dbReference type="InterPro" id="IPR050220">
    <property type="entry name" value="Type_II_DNA_Topoisomerases"/>
</dbReference>
<name>A0AAW8LRN9_AGRTU</name>
<gene>
    <name evidence="7" type="primary">parC</name>
    <name evidence="10" type="ORF">J2W61_001471</name>
</gene>
<evidence type="ECO:0000256" key="3">
    <source>
        <dbReference type="ARBA" id="ARBA00023029"/>
    </source>
</evidence>
<dbReference type="NCBIfam" id="NF004044">
    <property type="entry name" value="PRK05561.1"/>
    <property type="match status" value="1"/>
</dbReference>
<dbReference type="InterPro" id="IPR035516">
    <property type="entry name" value="Gyrase/topoIV_suA_C"/>
</dbReference>
<feature type="active site" description="O-(5'-phospho-DNA)-tyrosine intermediate" evidence="7 8">
    <location>
        <position position="129"/>
    </location>
</feature>
<feature type="site" description="Interaction with DNA" evidence="7">
    <location>
        <position position="87"/>
    </location>
</feature>
<comment type="similarity">
    <text evidence="7">Belongs to the type II topoisomerase GyrA/ParC subunit family. ParC type 1 subfamily.</text>
</comment>
<dbReference type="InterPro" id="IPR006691">
    <property type="entry name" value="GyrA/parC_rep"/>
</dbReference>
<dbReference type="Pfam" id="PF03989">
    <property type="entry name" value="DNA_gyraseA_C"/>
    <property type="match status" value="3"/>
</dbReference>
<dbReference type="Proteomes" id="UP001265315">
    <property type="component" value="Unassembled WGS sequence"/>
</dbReference>
<evidence type="ECO:0000256" key="4">
    <source>
        <dbReference type="ARBA" id="ARBA00023125"/>
    </source>
</evidence>
<dbReference type="EC" id="5.6.2.2" evidence="7"/>
<dbReference type="AlphaFoldDB" id="A0AAW8LRN9"/>
<dbReference type="GO" id="GO:0006265">
    <property type="term" value="P:DNA topological change"/>
    <property type="evidence" value="ECO:0007669"/>
    <property type="project" value="UniProtKB-UniRule"/>
</dbReference>
<dbReference type="GO" id="GO:0005694">
    <property type="term" value="C:chromosome"/>
    <property type="evidence" value="ECO:0007669"/>
    <property type="project" value="InterPro"/>
</dbReference>
<evidence type="ECO:0000256" key="1">
    <source>
        <dbReference type="ARBA" id="ARBA00000185"/>
    </source>
</evidence>
<comment type="subcellular location">
    <subcellularLocation>
        <location evidence="7">Cell membrane</location>
        <topology evidence="7">Peripheral membrane protein</topology>
    </subcellularLocation>
</comment>
<evidence type="ECO:0000259" key="9">
    <source>
        <dbReference type="PROSITE" id="PS52040"/>
    </source>
</evidence>
<protein>
    <recommendedName>
        <fullName evidence="7">DNA topoisomerase 4 subunit A</fullName>
        <ecNumber evidence="7">5.6.2.2</ecNumber>
    </recommendedName>
    <alternativeName>
        <fullName evidence="7">Topoisomerase IV subunit A</fullName>
    </alternativeName>
</protein>
<comment type="caution">
    <text evidence="10">The sequence shown here is derived from an EMBL/GenBank/DDBJ whole genome shotgun (WGS) entry which is preliminary data.</text>
</comment>
<feature type="site" description="Transition state stabilizer" evidence="7">
    <location>
        <position position="128"/>
    </location>
</feature>
<dbReference type="Pfam" id="PF00521">
    <property type="entry name" value="DNA_topoisoIV"/>
    <property type="match status" value="1"/>
</dbReference>
<feature type="site" description="Interaction with DNA" evidence="7">
    <location>
        <position position="49"/>
    </location>
</feature>
<dbReference type="GO" id="GO:0005737">
    <property type="term" value="C:cytoplasm"/>
    <property type="evidence" value="ECO:0007669"/>
    <property type="project" value="TreeGrafter"/>
</dbReference>
<dbReference type="PANTHER" id="PTHR43493:SF1">
    <property type="entry name" value="DNA TOPOISOMERASE 4 SUBUNIT A"/>
    <property type="match status" value="1"/>
</dbReference>
<dbReference type="PANTHER" id="PTHR43493">
    <property type="entry name" value="DNA GYRASE/TOPOISOMERASE SUBUNIT A"/>
    <property type="match status" value="1"/>
</dbReference>
<keyword evidence="3 7" id="KW-0799">Topoisomerase</keyword>
<dbReference type="InterPro" id="IPR002205">
    <property type="entry name" value="Topo_IIA_dom_A"/>
</dbReference>
<dbReference type="Gene3D" id="1.10.268.10">
    <property type="entry name" value="Topoisomerase, domain 3"/>
    <property type="match status" value="1"/>
</dbReference>
<dbReference type="GO" id="GO:0003918">
    <property type="term" value="F:DNA topoisomerase type II (double strand cut, ATP-hydrolyzing) activity"/>
    <property type="evidence" value="ECO:0007669"/>
    <property type="project" value="UniProtKB-UniRule"/>
</dbReference>
<dbReference type="GO" id="GO:0005524">
    <property type="term" value="F:ATP binding"/>
    <property type="evidence" value="ECO:0007669"/>
    <property type="project" value="InterPro"/>
</dbReference>
<dbReference type="GO" id="GO:0007059">
    <property type="term" value="P:chromosome segregation"/>
    <property type="evidence" value="ECO:0007669"/>
    <property type="project" value="UniProtKB-UniRule"/>
</dbReference>
<keyword evidence="6 7" id="KW-0413">Isomerase</keyword>
<evidence type="ECO:0000313" key="10">
    <source>
        <dbReference type="EMBL" id="MDR6701643.1"/>
    </source>
</evidence>